<feature type="compositionally biased region" description="Polar residues" evidence="1">
    <location>
        <begin position="636"/>
        <end position="651"/>
    </location>
</feature>
<dbReference type="AlphaFoldDB" id="A0A1B9HW66"/>
<feature type="compositionally biased region" description="Polar residues" evidence="1">
    <location>
        <begin position="807"/>
        <end position="816"/>
    </location>
</feature>
<reference evidence="2" key="1">
    <citation type="submission" date="2013-07" db="EMBL/GenBank/DDBJ databases">
        <title>The Genome Sequence of Cryptococcus pinus CBS10737.</title>
        <authorList>
            <consortium name="The Broad Institute Genome Sequencing Platform"/>
            <person name="Cuomo C."/>
            <person name="Litvintseva A."/>
            <person name="Chen Y."/>
            <person name="Heitman J."/>
            <person name="Sun S."/>
            <person name="Springer D."/>
            <person name="Dromer F."/>
            <person name="Young S.K."/>
            <person name="Zeng Q."/>
            <person name="Gargeya S."/>
            <person name="Fitzgerald M."/>
            <person name="Abouelleil A."/>
            <person name="Alvarado L."/>
            <person name="Berlin A.M."/>
            <person name="Chapman S.B."/>
            <person name="Dewar J."/>
            <person name="Goldberg J."/>
            <person name="Griggs A."/>
            <person name="Gujja S."/>
            <person name="Hansen M."/>
            <person name="Howarth C."/>
            <person name="Imamovic A."/>
            <person name="Larimer J."/>
            <person name="McCowan C."/>
            <person name="Murphy C."/>
            <person name="Pearson M."/>
            <person name="Priest M."/>
            <person name="Roberts A."/>
            <person name="Saif S."/>
            <person name="Shea T."/>
            <person name="Sykes S."/>
            <person name="Wortman J."/>
            <person name="Nusbaum C."/>
            <person name="Birren B."/>
        </authorList>
    </citation>
    <scope>NUCLEOTIDE SEQUENCE [LARGE SCALE GENOMIC DNA]</scope>
    <source>
        <strain evidence="2">CBS 10737</strain>
    </source>
</reference>
<sequence length="949" mass="103885">MEAQPLSLPSTGKLPASIVPSSSETPSNGTIFVPDLIQLLAQSYPGLTPTSSDLPNDLVISSDHLVIKWWDLPPGYTTGSWAEWEPEAPYKPSPDEPLVAYEQKDVDDLLDRMVEEREEQNAEEKTWEDRYEIQTPADQSFDVQLEESTVASSRNDISPTTSPPHSLSSTHLMIERPFSDQNHNQDHLDSPRDQAAYKPFEAKKNITPTINGYPKAGDDSAQNPPIGVDIISHNQPEISFNSSPSPPLNPIQDQIMPYEAIEEVKDTQLVMETELSSNHSLSDSDGLKTPSSSGFQTPKWKCHASSIVKSHEHSPQTPSNRVILVDTSHISVCHGAFRQACTSIFHPDNSFGPSALADRSRVLQRSATCPAVSTTVTKTDQEACPQSSAGQVRAVIPTHPDDSMCSTARTSLSAPQPFLAEQQVTEESPEFEMAQPDDSPLLDEFSRLHLAPRNPPAIEGISTDLSTESNAPHPRSSQDSRPSPELSVLTTPMTSHNGNAALPLSPLPDNVTTVLSESFSAEVSNSSTLDHNMSKDHKGEVHRLMVSQRDGQPDLFDFDEDSSKIPEAQQSSEGVIVQTITCTTDRAEPGVRGQFEAEGEQIGEYTPQAEEDTGNGGFTVEGHQGVPESEEETCVGNKSKSSQDSYTSTAERTLKGRSKRKVATQDETAAPKPKRRYTRRTEKNETGAVKPEQKSAASQDIDGISHAVPKKRGRPSHKHLIQQQVTEHTAALSSAGPSRSTKSTSVAPAAYSVGANYGQPLQAKPHAKSHPNRQITSSALQAANTKAVRSYWVTRESDEKAQDDDCSSSNPTSAPQFTRAMPQPPERESARQANRALQNCTASARTHRRSISTISSTEDPLLLTPTVSAASASSPTSEINGSKLIMRGQITPYGKHRRWEAEEDAIILKVYEQYEDTDMDRLQMSTLMEKNLKKLNFEIQRTSGSIKWR</sequence>
<feature type="region of interest" description="Disordered" evidence="1">
    <location>
        <begin position="452"/>
        <end position="505"/>
    </location>
</feature>
<reference evidence="3" key="4">
    <citation type="submission" date="2024-02" db="EMBL/GenBank/DDBJ databases">
        <title>Comparative genomics of Cryptococcus and Kwoniella reveals pathogenesis evolution and contrasting modes of karyotype evolution via chromosome fusion or intercentromeric recombination.</title>
        <authorList>
            <person name="Coelho M.A."/>
            <person name="David-Palma M."/>
            <person name="Shea T."/>
            <person name="Bowers K."/>
            <person name="McGinley-Smith S."/>
            <person name="Mohammad A.W."/>
            <person name="Gnirke A."/>
            <person name="Yurkov A.M."/>
            <person name="Nowrousian M."/>
            <person name="Sun S."/>
            <person name="Cuomo C.A."/>
            <person name="Heitman J."/>
        </authorList>
    </citation>
    <scope>NUCLEOTIDE SEQUENCE</scope>
    <source>
        <strain evidence="3">CBS 10737</strain>
    </source>
</reference>
<evidence type="ECO:0000313" key="2">
    <source>
        <dbReference type="EMBL" id="OCF47514.1"/>
    </source>
</evidence>
<feature type="compositionally biased region" description="Polar residues" evidence="1">
    <location>
        <begin position="463"/>
        <end position="481"/>
    </location>
</feature>
<gene>
    <name evidence="2" type="ORF">I206_06415</name>
    <name evidence="3" type="ORF">I206_101615</name>
</gene>
<feature type="compositionally biased region" description="Polar residues" evidence="1">
    <location>
        <begin position="276"/>
        <end position="296"/>
    </location>
</feature>
<keyword evidence="4" id="KW-1185">Reference proteome</keyword>
<feature type="compositionally biased region" description="Polar residues" evidence="1">
    <location>
        <begin position="488"/>
        <end position="498"/>
    </location>
</feature>
<evidence type="ECO:0000256" key="1">
    <source>
        <dbReference type="SAM" id="MobiDB-lite"/>
    </source>
</evidence>
<dbReference type="KEGG" id="kpin:30174784"/>
<feature type="region of interest" description="Disordered" evidence="1">
    <location>
        <begin position="759"/>
        <end position="850"/>
    </location>
</feature>
<dbReference type="EMBL" id="KV700116">
    <property type="protein sequence ID" value="OCF47514.1"/>
    <property type="molecule type" value="Genomic_DNA"/>
</dbReference>
<dbReference type="RefSeq" id="XP_019008733.1">
    <property type="nucleotide sequence ID" value="XM_019158120.1"/>
</dbReference>
<feature type="compositionally biased region" description="Polar residues" evidence="1">
    <location>
        <begin position="721"/>
        <end position="746"/>
    </location>
</feature>
<dbReference type="Proteomes" id="UP000094020">
    <property type="component" value="Chromosome 2"/>
</dbReference>
<dbReference type="OrthoDB" id="10670512at2759"/>
<dbReference type="EMBL" id="CP144520">
    <property type="protein sequence ID" value="WWC67703.1"/>
    <property type="molecule type" value="Genomic_DNA"/>
</dbReference>
<feature type="compositionally biased region" description="Low complexity" evidence="1">
    <location>
        <begin position="158"/>
        <end position="169"/>
    </location>
</feature>
<reference evidence="2" key="3">
    <citation type="submission" date="2016-07" db="EMBL/GenBank/DDBJ databases">
        <title>Evolution of pathogenesis and genome organization in the Tremellales.</title>
        <authorList>
            <person name="Cuomo C."/>
            <person name="Litvintseva A."/>
            <person name="Heitman J."/>
            <person name="Chen Y."/>
            <person name="Sun S."/>
            <person name="Springer D."/>
            <person name="Dromer F."/>
            <person name="Young S."/>
            <person name="Zeng Q."/>
            <person name="Chapman S."/>
            <person name="Gujja S."/>
            <person name="Saif S."/>
            <person name="Birren B."/>
        </authorList>
    </citation>
    <scope>NUCLEOTIDE SEQUENCE</scope>
    <source>
        <strain evidence="2">CBS 10737</strain>
    </source>
</reference>
<proteinExistence type="predicted"/>
<feature type="region of interest" description="Disordered" evidence="1">
    <location>
        <begin position="137"/>
        <end position="169"/>
    </location>
</feature>
<feature type="region of interest" description="Disordered" evidence="1">
    <location>
        <begin position="1"/>
        <end position="27"/>
    </location>
</feature>
<reference evidence="3" key="2">
    <citation type="submission" date="2013-07" db="EMBL/GenBank/DDBJ databases">
        <authorList>
            <consortium name="The Broad Institute Genome Sequencing Platform"/>
            <person name="Cuomo C."/>
            <person name="Litvintseva A."/>
            <person name="Chen Y."/>
            <person name="Heitman J."/>
            <person name="Sun S."/>
            <person name="Springer D."/>
            <person name="Dromer F."/>
            <person name="Young S.K."/>
            <person name="Zeng Q."/>
            <person name="Gargeya S."/>
            <person name="Fitzgerald M."/>
            <person name="Abouelleil A."/>
            <person name="Alvarado L."/>
            <person name="Berlin A.M."/>
            <person name="Chapman S.B."/>
            <person name="Dewar J."/>
            <person name="Goldberg J."/>
            <person name="Griggs A."/>
            <person name="Gujja S."/>
            <person name="Hansen M."/>
            <person name="Howarth C."/>
            <person name="Imamovic A."/>
            <person name="Larimer J."/>
            <person name="McCowan C."/>
            <person name="Murphy C."/>
            <person name="Pearson M."/>
            <person name="Priest M."/>
            <person name="Roberts A."/>
            <person name="Saif S."/>
            <person name="Shea T."/>
            <person name="Sykes S."/>
            <person name="Wortman J."/>
            <person name="Nusbaum C."/>
            <person name="Birren B."/>
        </authorList>
    </citation>
    <scope>NUCLEOTIDE SEQUENCE</scope>
    <source>
        <strain evidence="3">CBS 10737</strain>
    </source>
</reference>
<evidence type="ECO:0000313" key="3">
    <source>
        <dbReference type="EMBL" id="WWC67703.1"/>
    </source>
</evidence>
<protein>
    <submittedName>
        <fullName evidence="2">Uncharacterized protein</fullName>
    </submittedName>
</protein>
<evidence type="ECO:0000313" key="4">
    <source>
        <dbReference type="Proteomes" id="UP000094020"/>
    </source>
</evidence>
<feature type="compositionally biased region" description="Polar residues" evidence="1">
    <location>
        <begin position="831"/>
        <end position="840"/>
    </location>
</feature>
<feature type="compositionally biased region" description="Polar residues" evidence="1">
    <location>
        <begin position="772"/>
        <end position="784"/>
    </location>
</feature>
<accession>A0A1B9HW66</accession>
<dbReference type="GeneID" id="30174784"/>
<feature type="region of interest" description="Disordered" evidence="1">
    <location>
        <begin position="583"/>
        <end position="747"/>
    </location>
</feature>
<organism evidence="2">
    <name type="scientific">Kwoniella pini CBS 10737</name>
    <dbReference type="NCBI Taxonomy" id="1296096"/>
    <lineage>
        <taxon>Eukaryota</taxon>
        <taxon>Fungi</taxon>
        <taxon>Dikarya</taxon>
        <taxon>Basidiomycota</taxon>
        <taxon>Agaricomycotina</taxon>
        <taxon>Tremellomycetes</taxon>
        <taxon>Tremellales</taxon>
        <taxon>Cryptococcaceae</taxon>
        <taxon>Kwoniella</taxon>
    </lineage>
</organism>
<feature type="region of interest" description="Disordered" evidence="1">
    <location>
        <begin position="276"/>
        <end position="298"/>
    </location>
</feature>
<feature type="compositionally biased region" description="Polar residues" evidence="1">
    <location>
        <begin position="137"/>
        <end position="157"/>
    </location>
</feature>
<feature type="compositionally biased region" description="Basic residues" evidence="1">
    <location>
        <begin position="708"/>
        <end position="720"/>
    </location>
</feature>
<name>A0A1B9HW66_9TREE</name>